<feature type="transmembrane region" description="Helical" evidence="1">
    <location>
        <begin position="20"/>
        <end position="44"/>
    </location>
</feature>
<organism evidence="2 3">
    <name type="scientific">Lentinula detonsa</name>
    <dbReference type="NCBI Taxonomy" id="2804962"/>
    <lineage>
        <taxon>Eukaryota</taxon>
        <taxon>Fungi</taxon>
        <taxon>Dikarya</taxon>
        <taxon>Basidiomycota</taxon>
        <taxon>Agaricomycotina</taxon>
        <taxon>Agaricomycetes</taxon>
        <taxon>Agaricomycetidae</taxon>
        <taxon>Agaricales</taxon>
        <taxon>Marasmiineae</taxon>
        <taxon>Omphalotaceae</taxon>
        <taxon>Lentinula</taxon>
    </lineage>
</organism>
<keyword evidence="1" id="KW-0812">Transmembrane</keyword>
<gene>
    <name evidence="2" type="ORF">DFH05DRAFT_1505539</name>
</gene>
<keyword evidence="3" id="KW-1185">Reference proteome</keyword>
<dbReference type="Proteomes" id="UP001142393">
    <property type="component" value="Unassembled WGS sequence"/>
</dbReference>
<reference evidence="2 3" key="1">
    <citation type="journal article" date="2023" name="Proc. Natl. Acad. Sci. U.S.A.">
        <title>A global phylogenomic analysis of the shiitake genus Lentinula.</title>
        <authorList>
            <person name="Sierra-Patev S."/>
            <person name="Min B."/>
            <person name="Naranjo-Ortiz M."/>
            <person name="Looney B."/>
            <person name="Konkel Z."/>
            <person name="Slot J.C."/>
            <person name="Sakamoto Y."/>
            <person name="Steenwyk J.L."/>
            <person name="Rokas A."/>
            <person name="Carro J."/>
            <person name="Camarero S."/>
            <person name="Ferreira P."/>
            <person name="Molpeceres G."/>
            <person name="Ruiz-Duenas F.J."/>
            <person name="Serrano A."/>
            <person name="Henrissat B."/>
            <person name="Drula E."/>
            <person name="Hughes K.W."/>
            <person name="Mata J.L."/>
            <person name="Ishikawa N.K."/>
            <person name="Vargas-Isla R."/>
            <person name="Ushijima S."/>
            <person name="Smith C.A."/>
            <person name="Donoghue J."/>
            <person name="Ahrendt S."/>
            <person name="Andreopoulos W."/>
            <person name="He G."/>
            <person name="LaButti K."/>
            <person name="Lipzen A."/>
            <person name="Ng V."/>
            <person name="Riley R."/>
            <person name="Sandor L."/>
            <person name="Barry K."/>
            <person name="Martinez A.T."/>
            <person name="Xiao Y."/>
            <person name="Gibbons J.G."/>
            <person name="Terashima K."/>
            <person name="Grigoriev I.V."/>
            <person name="Hibbett D."/>
        </authorList>
    </citation>
    <scope>NUCLEOTIDE SEQUENCE [LARGE SCALE GENOMIC DNA]</scope>
    <source>
        <strain evidence="2 3">TFB7810</strain>
    </source>
</reference>
<protein>
    <submittedName>
        <fullName evidence="2">Uncharacterized protein</fullName>
    </submittedName>
</protein>
<keyword evidence="1" id="KW-0472">Membrane</keyword>
<evidence type="ECO:0000256" key="1">
    <source>
        <dbReference type="SAM" id="Phobius"/>
    </source>
</evidence>
<accession>A0A9W8NUU0</accession>
<sequence length="62" mass="7275">MSTRWNAPSTKQERSLLLKLDFFILSYTCLVYFTNCLQPLVLPLRAMFKRGFRSARSDGQEE</sequence>
<name>A0A9W8NUU0_9AGAR</name>
<evidence type="ECO:0000313" key="3">
    <source>
        <dbReference type="Proteomes" id="UP001142393"/>
    </source>
</evidence>
<proteinExistence type="predicted"/>
<keyword evidence="1" id="KW-1133">Transmembrane helix</keyword>
<dbReference type="AlphaFoldDB" id="A0A9W8NUU0"/>
<evidence type="ECO:0000313" key="2">
    <source>
        <dbReference type="EMBL" id="KAJ3741305.1"/>
    </source>
</evidence>
<dbReference type="EMBL" id="JANVFU010000012">
    <property type="protein sequence ID" value="KAJ3741305.1"/>
    <property type="molecule type" value="Genomic_DNA"/>
</dbReference>
<comment type="caution">
    <text evidence="2">The sequence shown here is derived from an EMBL/GenBank/DDBJ whole genome shotgun (WGS) entry which is preliminary data.</text>
</comment>